<evidence type="ECO:0000256" key="4">
    <source>
        <dbReference type="ARBA" id="ARBA00022729"/>
    </source>
</evidence>
<dbReference type="Gene3D" id="1.10.10.1940">
    <property type="match status" value="1"/>
</dbReference>
<proteinExistence type="predicted"/>
<evidence type="ECO:0000256" key="11">
    <source>
        <dbReference type="PROSITE-ProRule" id="PRU01005"/>
    </source>
</evidence>
<evidence type="ECO:0000256" key="6">
    <source>
        <dbReference type="ARBA" id="ARBA00022833"/>
    </source>
</evidence>
<dbReference type="FunFam" id="3.40.390.10:FF:000015">
    <property type="entry name" value="Meprin A subunit"/>
    <property type="match status" value="1"/>
</dbReference>
<dbReference type="PANTHER" id="PTHR10127:SF780">
    <property type="entry name" value="METALLOENDOPEPTIDASE"/>
    <property type="match status" value="1"/>
</dbReference>
<feature type="disulfide bond" evidence="11">
    <location>
        <begin position="281"/>
        <end position="315"/>
    </location>
</feature>
<dbReference type="PROSITE" id="PS51864">
    <property type="entry name" value="ASTACIN"/>
    <property type="match status" value="1"/>
</dbReference>
<protein>
    <recommendedName>
        <fullName evidence="13">Metalloendopeptidase</fullName>
        <ecNumber evidence="13">3.4.24.-</ecNumber>
    </recommendedName>
</protein>
<feature type="domain" description="ShKT" evidence="14">
    <location>
        <begin position="281"/>
        <end position="315"/>
    </location>
</feature>
<evidence type="ECO:0000256" key="7">
    <source>
        <dbReference type="ARBA" id="ARBA00023049"/>
    </source>
</evidence>
<keyword evidence="9 11" id="KW-1015">Disulfide bond</keyword>
<keyword evidence="4" id="KW-0732">Signal</keyword>
<dbReference type="PROSITE" id="PS51670">
    <property type="entry name" value="SHKT"/>
    <property type="match status" value="2"/>
</dbReference>
<name>A0A183UT50_TOXCA</name>
<evidence type="ECO:0000256" key="2">
    <source>
        <dbReference type="ARBA" id="ARBA00022670"/>
    </source>
</evidence>
<evidence type="ECO:0000256" key="8">
    <source>
        <dbReference type="ARBA" id="ARBA00023145"/>
    </source>
</evidence>
<dbReference type="InterPro" id="IPR006026">
    <property type="entry name" value="Peptidase_Metallo"/>
</dbReference>
<evidence type="ECO:0000313" key="16">
    <source>
        <dbReference type="EMBL" id="VDM42991.1"/>
    </source>
</evidence>
<keyword evidence="17" id="KW-1185">Reference proteome</keyword>
<dbReference type="SMART" id="SM00235">
    <property type="entry name" value="ZnMc"/>
    <property type="match status" value="1"/>
</dbReference>
<dbReference type="WBParaSite" id="TCNE_0001167001-mRNA-1">
    <property type="protein sequence ID" value="TCNE_0001167001-mRNA-1"/>
    <property type="gene ID" value="TCNE_0001167001"/>
</dbReference>
<feature type="domain" description="ShKT" evidence="14">
    <location>
        <begin position="244"/>
        <end position="280"/>
    </location>
</feature>
<keyword evidence="6 12" id="KW-0862">Zinc</keyword>
<feature type="binding site" evidence="12">
    <location>
        <position position="134"/>
    </location>
    <ligand>
        <name>Zn(2+)</name>
        <dbReference type="ChEBI" id="CHEBI:29105"/>
        <note>catalytic</note>
    </ligand>
</feature>
<evidence type="ECO:0000256" key="13">
    <source>
        <dbReference type="RuleBase" id="RU361183"/>
    </source>
</evidence>
<evidence type="ECO:0000259" key="15">
    <source>
        <dbReference type="PROSITE" id="PS51864"/>
    </source>
</evidence>
<feature type="binding site" evidence="12">
    <location>
        <position position="144"/>
    </location>
    <ligand>
        <name>Zn(2+)</name>
        <dbReference type="ChEBI" id="CHEBI:29105"/>
        <note>catalytic</note>
    </ligand>
</feature>
<keyword evidence="8" id="KW-0865">Zymogen</keyword>
<evidence type="ECO:0000256" key="3">
    <source>
        <dbReference type="ARBA" id="ARBA00022723"/>
    </source>
</evidence>
<dbReference type="InterPro" id="IPR003582">
    <property type="entry name" value="ShKT_dom"/>
</dbReference>
<dbReference type="Gene3D" id="3.40.390.10">
    <property type="entry name" value="Collagenase (Catalytic Domain)"/>
    <property type="match status" value="1"/>
</dbReference>
<evidence type="ECO:0000256" key="12">
    <source>
        <dbReference type="PROSITE-ProRule" id="PRU01211"/>
    </source>
</evidence>
<dbReference type="EMBL" id="UYWY01020945">
    <property type="protein sequence ID" value="VDM42991.1"/>
    <property type="molecule type" value="Genomic_DNA"/>
</dbReference>
<reference evidence="16 17" key="2">
    <citation type="submission" date="2018-11" db="EMBL/GenBank/DDBJ databases">
        <authorList>
            <consortium name="Pathogen Informatics"/>
        </authorList>
    </citation>
    <scope>NUCLEOTIDE SEQUENCE [LARGE SCALE GENOMIC DNA]</scope>
</reference>
<dbReference type="Pfam" id="PF01549">
    <property type="entry name" value="ShK"/>
    <property type="match status" value="2"/>
</dbReference>
<keyword evidence="2 12" id="KW-0645">Protease</keyword>
<dbReference type="GO" id="GO:0008270">
    <property type="term" value="F:zinc ion binding"/>
    <property type="evidence" value="ECO:0007669"/>
    <property type="project" value="UniProtKB-UniRule"/>
</dbReference>
<comment type="cofactor">
    <cofactor evidence="12 13">
        <name>Zn(2+)</name>
        <dbReference type="ChEBI" id="CHEBI:29105"/>
    </cofactor>
    <text evidence="12 13">Binds 1 zinc ion per subunit.</text>
</comment>
<evidence type="ECO:0000313" key="18">
    <source>
        <dbReference type="WBParaSite" id="TCNE_0001167001-mRNA-1"/>
    </source>
</evidence>
<feature type="domain" description="Peptidase M12A" evidence="15">
    <location>
        <begin position="43"/>
        <end position="236"/>
    </location>
</feature>
<keyword evidence="7 12" id="KW-0482">Metalloprotease</keyword>
<comment type="function">
    <text evidence="1">Metalloprotease.</text>
</comment>
<evidence type="ECO:0000259" key="14">
    <source>
        <dbReference type="PROSITE" id="PS51670"/>
    </source>
</evidence>
<reference evidence="18" key="1">
    <citation type="submission" date="2016-06" db="UniProtKB">
        <authorList>
            <consortium name="WormBaseParasite"/>
        </authorList>
    </citation>
    <scope>IDENTIFICATION</scope>
</reference>
<dbReference type="GO" id="GO:0004222">
    <property type="term" value="F:metalloendopeptidase activity"/>
    <property type="evidence" value="ECO:0007669"/>
    <property type="project" value="UniProtKB-UniRule"/>
</dbReference>
<feature type="active site" evidence="12">
    <location>
        <position position="135"/>
    </location>
</feature>
<dbReference type="InterPro" id="IPR001506">
    <property type="entry name" value="Peptidase_M12A"/>
</dbReference>
<comment type="caution">
    <text evidence="11">Lacks conserved residue(s) required for the propagation of feature annotation.</text>
</comment>
<dbReference type="CDD" id="cd04280">
    <property type="entry name" value="ZnMc_astacin_like"/>
    <property type="match status" value="1"/>
</dbReference>
<dbReference type="EC" id="3.4.24.-" evidence="13"/>
<dbReference type="AlphaFoldDB" id="A0A183UT50"/>
<dbReference type="Proteomes" id="UP000050794">
    <property type="component" value="Unassembled WGS sequence"/>
</dbReference>
<accession>A0A183UT50</accession>
<evidence type="ECO:0000313" key="17">
    <source>
        <dbReference type="Proteomes" id="UP000050794"/>
    </source>
</evidence>
<dbReference type="InterPro" id="IPR024079">
    <property type="entry name" value="MetalloPept_cat_dom_sf"/>
</dbReference>
<evidence type="ECO:0000256" key="10">
    <source>
        <dbReference type="ARBA" id="ARBA00023180"/>
    </source>
</evidence>
<dbReference type="PRINTS" id="PR00480">
    <property type="entry name" value="ASTACIN"/>
</dbReference>
<keyword evidence="3 12" id="KW-0479">Metal-binding</keyword>
<feature type="binding site" evidence="12">
    <location>
        <position position="138"/>
    </location>
    <ligand>
        <name>Zn(2+)</name>
        <dbReference type="ChEBI" id="CHEBI:29105"/>
        <note>catalytic</note>
    </ligand>
</feature>
<evidence type="ECO:0000256" key="1">
    <source>
        <dbReference type="ARBA" id="ARBA00002657"/>
    </source>
</evidence>
<keyword evidence="5 12" id="KW-0378">Hydrolase</keyword>
<sequence>MCAGSVPPMQIKLNKFHSFLPMVFEFKLLHAQAKNNDWTYIYNKLKQKWHSNNGLHELLYVEKVTLEPWRAEIAAAIEDIERLTCIRIKPKTDADTDYVHIAPLDGCYSSLGRTGGAQNVSIDRGCVYKGTIVHELMHTIGFYHEQARADRDDYVTILWDNVMPGDEDQFDSYPLTEIDHLGTEYDYESVMHYSPKAFSKNGQPTILPKRAEVAIGHKEGLSATDAYKINRLYNCTTEAGPAKCEDLINDCDKILSSGLCDSQLLSEFVKKNCARTCKKCCIDKLSWCARAAEMQLCTKLPQEIPTYCPKSCRQC</sequence>
<dbReference type="SUPFAM" id="SSF55486">
    <property type="entry name" value="Metalloproteases ('zincins'), catalytic domain"/>
    <property type="match status" value="1"/>
</dbReference>
<keyword evidence="10" id="KW-0325">Glycoprotein</keyword>
<evidence type="ECO:0000256" key="5">
    <source>
        <dbReference type="ARBA" id="ARBA00022801"/>
    </source>
</evidence>
<organism evidence="17 18">
    <name type="scientific">Toxocara canis</name>
    <name type="common">Canine roundworm</name>
    <dbReference type="NCBI Taxonomy" id="6265"/>
    <lineage>
        <taxon>Eukaryota</taxon>
        <taxon>Metazoa</taxon>
        <taxon>Ecdysozoa</taxon>
        <taxon>Nematoda</taxon>
        <taxon>Chromadorea</taxon>
        <taxon>Rhabditida</taxon>
        <taxon>Spirurina</taxon>
        <taxon>Ascaridomorpha</taxon>
        <taxon>Ascaridoidea</taxon>
        <taxon>Toxocaridae</taxon>
        <taxon>Toxocara</taxon>
    </lineage>
</organism>
<dbReference type="InterPro" id="IPR034035">
    <property type="entry name" value="Astacin-like_dom"/>
</dbReference>
<dbReference type="SMART" id="SM00254">
    <property type="entry name" value="ShKT"/>
    <property type="match status" value="1"/>
</dbReference>
<evidence type="ECO:0000256" key="9">
    <source>
        <dbReference type="ARBA" id="ARBA00023157"/>
    </source>
</evidence>
<dbReference type="Pfam" id="PF01400">
    <property type="entry name" value="Astacin"/>
    <property type="match status" value="1"/>
</dbReference>
<dbReference type="GO" id="GO:0006508">
    <property type="term" value="P:proteolysis"/>
    <property type="evidence" value="ECO:0007669"/>
    <property type="project" value="UniProtKB-KW"/>
</dbReference>
<gene>
    <name evidence="16" type="ORF">TCNE_LOCUS11670</name>
</gene>
<dbReference type="PANTHER" id="PTHR10127">
    <property type="entry name" value="DISCOIDIN, CUB, EGF, LAMININ , AND ZINC METALLOPROTEASE DOMAIN CONTAINING"/>
    <property type="match status" value="1"/>
</dbReference>